<dbReference type="EMBL" id="CP001864">
    <property type="protein sequence ID" value="ADB63871.1"/>
    <property type="molecule type" value="Genomic_DNA"/>
</dbReference>
<sequence length="136" mass="15758">MRMQYWTVLNYGWYEISSMNDAPNAPTPPEGLPEQLVSDLNGLTVEELHKTIIHAQELLNFQNEDPFEIEPQPGDDILQVTEYDGYTEVVKQMYCGENCDDCPHGPYLYRVTQERHPDGTTSPYWRFIGDVQLDDE</sequence>
<keyword evidence="1" id="KW-0614">Plasmid</keyword>
<gene>
    <name evidence="1" type="ordered locus">Htur_5240</name>
</gene>
<name>D2S3C4_HALTV</name>
<proteinExistence type="predicted"/>
<dbReference type="eggNOG" id="arCOG06178">
    <property type="taxonomic scope" value="Archaea"/>
</dbReference>
<evidence type="ECO:0000313" key="1">
    <source>
        <dbReference type="EMBL" id="ADB63871.1"/>
    </source>
</evidence>
<organism evidence="1 2">
    <name type="scientific">Haloterrigena turkmenica (strain ATCC 51198 / DSM 5511 / JCM 9101 / NCIMB 13204 / VKM B-1734 / 4k)</name>
    <name type="common">Halococcus turkmenicus</name>
    <dbReference type="NCBI Taxonomy" id="543526"/>
    <lineage>
        <taxon>Archaea</taxon>
        <taxon>Methanobacteriati</taxon>
        <taxon>Methanobacteriota</taxon>
        <taxon>Stenosarchaea group</taxon>
        <taxon>Halobacteria</taxon>
        <taxon>Halobacteriales</taxon>
        <taxon>Natrialbaceae</taxon>
        <taxon>Haloterrigena</taxon>
    </lineage>
</organism>
<dbReference type="HOGENOM" id="CLU_152339_0_0_2"/>
<evidence type="ECO:0000313" key="2">
    <source>
        <dbReference type="Proteomes" id="UP000001903"/>
    </source>
</evidence>
<geneLocation type="plasmid" evidence="1 2">
    <name>pHTUR04</name>
</geneLocation>
<dbReference type="AlphaFoldDB" id="D2S3C4"/>
<accession>D2S3C4</accession>
<dbReference type="KEGG" id="htu:Htur_5240"/>
<reference evidence="1 2" key="1">
    <citation type="journal article" date="2010" name="Stand. Genomic Sci.">
        <title>Complete genome sequence of Haloterrigena turkmenica type strain (4k).</title>
        <authorList>
            <person name="Saunders E."/>
            <person name="Tindall B.J."/>
            <person name="Fahnrich R."/>
            <person name="Lapidus A."/>
            <person name="Copeland A."/>
            <person name="Del Rio T.G."/>
            <person name="Lucas S."/>
            <person name="Chen F."/>
            <person name="Tice H."/>
            <person name="Cheng J.F."/>
            <person name="Han C."/>
            <person name="Detter J.C."/>
            <person name="Bruce D."/>
            <person name="Goodwin L."/>
            <person name="Chain P."/>
            <person name="Pitluck S."/>
            <person name="Pati A."/>
            <person name="Ivanova N."/>
            <person name="Mavromatis K."/>
            <person name="Chen A."/>
            <person name="Palaniappan K."/>
            <person name="Land M."/>
            <person name="Hauser L."/>
            <person name="Chang Y.J."/>
            <person name="Jeffries C.D."/>
            <person name="Brettin T."/>
            <person name="Rohde M."/>
            <person name="Goker M."/>
            <person name="Bristow J."/>
            <person name="Eisen J.A."/>
            <person name="Markowitz V."/>
            <person name="Hugenholtz P."/>
            <person name="Klenk H.P."/>
            <person name="Kyrpides N.C."/>
        </authorList>
    </citation>
    <scope>NUCLEOTIDE SEQUENCE [LARGE SCALE GENOMIC DNA]</scope>
    <source>
        <strain evidence="2">ATCC 51198 / DSM 5511 / JCM 9101 / NCIMB 13204 / VKM B-1734 / 4k</strain>
    </source>
</reference>
<keyword evidence="2" id="KW-1185">Reference proteome</keyword>
<protein>
    <submittedName>
        <fullName evidence="1">Uncharacterized protein</fullName>
    </submittedName>
</protein>
<dbReference type="Proteomes" id="UP000001903">
    <property type="component" value="Plasmid pHTUR04"/>
</dbReference>